<accession>T1KNT6</accession>
<dbReference type="InterPro" id="IPR037523">
    <property type="entry name" value="VOC_core"/>
</dbReference>
<proteinExistence type="predicted"/>
<dbReference type="PROSITE" id="PS51819">
    <property type="entry name" value="VOC"/>
    <property type="match status" value="1"/>
</dbReference>
<dbReference type="SUPFAM" id="SSF54593">
    <property type="entry name" value="Glyoxalase/Bleomycin resistance protein/Dihydroxybiphenyl dioxygenase"/>
    <property type="match status" value="2"/>
</dbReference>
<dbReference type="Proteomes" id="UP000015104">
    <property type="component" value="Unassembled WGS sequence"/>
</dbReference>
<dbReference type="EnsemblMetazoa" id="tetur16g02150.1">
    <property type="protein sequence ID" value="tetur16g02150.1"/>
    <property type="gene ID" value="tetur16g02150"/>
</dbReference>
<dbReference type="InterPro" id="IPR004360">
    <property type="entry name" value="Glyas_Fos-R_dOase_dom"/>
</dbReference>
<dbReference type="PANTHER" id="PTHR46466">
    <property type="entry name" value="GLYOXALASE DOMAIN-CONTAINING PROTEIN 4"/>
    <property type="match status" value="1"/>
</dbReference>
<evidence type="ECO:0000259" key="1">
    <source>
        <dbReference type="PROSITE" id="PS51819"/>
    </source>
</evidence>
<dbReference type="STRING" id="32264.T1KNT6"/>
<feature type="domain" description="VOC" evidence="1">
    <location>
        <begin position="3"/>
        <end position="124"/>
    </location>
</feature>
<dbReference type="HOGENOM" id="CLU_044479_0_0_1"/>
<protein>
    <recommendedName>
        <fullName evidence="1">VOC domain-containing protein</fullName>
    </recommendedName>
</protein>
<dbReference type="AlphaFoldDB" id="T1KNT6"/>
<evidence type="ECO:0000313" key="3">
    <source>
        <dbReference type="Proteomes" id="UP000015104"/>
    </source>
</evidence>
<dbReference type="InterPro" id="IPR043193">
    <property type="entry name" value="GLOD4"/>
</dbReference>
<dbReference type="InterPro" id="IPR029068">
    <property type="entry name" value="Glyas_Bleomycin-R_OHBP_Dase"/>
</dbReference>
<dbReference type="EMBL" id="CAEY01000277">
    <property type="status" value="NOT_ANNOTATED_CDS"/>
    <property type="molecule type" value="Genomic_DNA"/>
</dbReference>
<organism evidence="2 3">
    <name type="scientific">Tetranychus urticae</name>
    <name type="common">Two-spotted spider mite</name>
    <dbReference type="NCBI Taxonomy" id="32264"/>
    <lineage>
        <taxon>Eukaryota</taxon>
        <taxon>Metazoa</taxon>
        <taxon>Ecdysozoa</taxon>
        <taxon>Arthropoda</taxon>
        <taxon>Chelicerata</taxon>
        <taxon>Arachnida</taxon>
        <taxon>Acari</taxon>
        <taxon>Acariformes</taxon>
        <taxon>Trombidiformes</taxon>
        <taxon>Prostigmata</taxon>
        <taxon>Eleutherengona</taxon>
        <taxon>Raphignathae</taxon>
        <taxon>Tetranychoidea</taxon>
        <taxon>Tetranychidae</taxon>
        <taxon>Tetranychus</taxon>
    </lineage>
</organism>
<evidence type="ECO:0000313" key="2">
    <source>
        <dbReference type="EnsemblMetazoa" id="tetur16g02150.1"/>
    </source>
</evidence>
<dbReference type="Pfam" id="PF00903">
    <property type="entry name" value="Glyoxalase"/>
    <property type="match status" value="1"/>
</dbReference>
<reference evidence="3" key="1">
    <citation type="submission" date="2011-08" db="EMBL/GenBank/DDBJ databases">
        <authorList>
            <person name="Rombauts S."/>
        </authorList>
    </citation>
    <scope>NUCLEOTIDE SEQUENCE</scope>
    <source>
        <strain evidence="3">London</strain>
    </source>
</reference>
<reference evidence="2" key="2">
    <citation type="submission" date="2015-06" db="UniProtKB">
        <authorList>
            <consortium name="EnsemblMetazoa"/>
        </authorList>
    </citation>
    <scope>IDENTIFICATION</scope>
</reference>
<keyword evidence="3" id="KW-1185">Reference proteome</keyword>
<name>T1KNT6_TETUR</name>
<dbReference type="Gene3D" id="3.10.180.10">
    <property type="entry name" value="2,3-Dihydroxybiphenyl 1,2-Dioxygenase, domain 1"/>
    <property type="match status" value="2"/>
</dbReference>
<dbReference type="PANTHER" id="PTHR46466:SF1">
    <property type="entry name" value="GLYOXALASE DOMAIN-CONTAINING PROTEIN 4"/>
    <property type="match status" value="1"/>
</dbReference>
<dbReference type="eggNOG" id="KOG2943">
    <property type="taxonomic scope" value="Eukaryota"/>
</dbReference>
<sequence>MSRALHWCLKIGDRVKSIQFYRDILGMTVLRHEEFDEGCKATCNGPYQNAWSKTMIGYGPESGNFILELTYNYPIPSYGIGNDLRKIVIESTTALEGVKKEFNLSGDEVDVKDPDGYPLIIRKGNNSLTQVSISVSNLSQSIDYWSGLLGLKVYSQSSNEATLGYADDQCKLNLVHVGAPIDHATGWGRLAFGVPSPRLLE</sequence>